<dbReference type="VEuPathDB" id="TriTrypDB:BSAL_76865"/>
<reference evidence="2" key="1">
    <citation type="submission" date="2015-09" db="EMBL/GenBank/DDBJ databases">
        <authorList>
            <consortium name="Pathogen Informatics"/>
        </authorList>
    </citation>
    <scope>NUCLEOTIDE SEQUENCE [LARGE SCALE GENOMIC DNA]</scope>
    <source>
        <strain evidence="2">Lake Konstanz</strain>
    </source>
</reference>
<evidence type="ECO:0000313" key="2">
    <source>
        <dbReference type="Proteomes" id="UP000051952"/>
    </source>
</evidence>
<name>A0A0S4J031_BODSA</name>
<dbReference type="Proteomes" id="UP000051952">
    <property type="component" value="Unassembled WGS sequence"/>
</dbReference>
<keyword evidence="2" id="KW-1185">Reference proteome</keyword>
<sequence length="189" mass="21283">MDQKQKKGKERATDDESSTATCTARSCAYDDDVVAWHRFSRDTMNLFLSTPHPCKLTPGSAALVFFLLPSPATSTCVLHTSHPLVSPFIPLHLPKTFISNSTTTKKKQFPNKTHTFPLVSPIPHDLFKEMPTGIIVHTSFTRAVLPAVPKMGQQAEQRQVYRVSRVTLLATCFRENRYHHEVIDDPSYC</sequence>
<dbReference type="AlphaFoldDB" id="A0A0S4J031"/>
<proteinExistence type="predicted"/>
<organism evidence="1 2">
    <name type="scientific">Bodo saltans</name>
    <name type="common">Flagellated protozoan</name>
    <dbReference type="NCBI Taxonomy" id="75058"/>
    <lineage>
        <taxon>Eukaryota</taxon>
        <taxon>Discoba</taxon>
        <taxon>Euglenozoa</taxon>
        <taxon>Kinetoplastea</taxon>
        <taxon>Metakinetoplastina</taxon>
        <taxon>Eubodonida</taxon>
        <taxon>Bodonidae</taxon>
        <taxon>Bodo</taxon>
    </lineage>
</organism>
<gene>
    <name evidence="1" type="ORF">BSAL_76865</name>
</gene>
<accession>A0A0S4J031</accession>
<evidence type="ECO:0000313" key="1">
    <source>
        <dbReference type="EMBL" id="CUG28123.1"/>
    </source>
</evidence>
<dbReference type="EMBL" id="CYKH01000730">
    <property type="protein sequence ID" value="CUG28123.1"/>
    <property type="molecule type" value="Genomic_DNA"/>
</dbReference>
<protein>
    <submittedName>
        <fullName evidence="1">Uncharacterized protein</fullName>
    </submittedName>
</protein>